<gene>
    <name evidence="1" type="ORF">VFDL14_07315</name>
</gene>
<accession>A0A066V1X9</accession>
<name>A0A066V1X9_9VIBR</name>
<dbReference type="EMBL" id="JFFR01000002">
    <property type="protein sequence ID" value="KDN30524.1"/>
    <property type="molecule type" value="Genomic_DNA"/>
</dbReference>
<dbReference type="OrthoDB" id="5827010at2"/>
<dbReference type="Proteomes" id="UP000027219">
    <property type="component" value="Unassembled WGS sequence"/>
</dbReference>
<evidence type="ECO:0000313" key="2">
    <source>
        <dbReference type="Proteomes" id="UP000027219"/>
    </source>
</evidence>
<organism evidence="1 2">
    <name type="scientific">Vibrio fortis</name>
    <dbReference type="NCBI Taxonomy" id="212667"/>
    <lineage>
        <taxon>Bacteria</taxon>
        <taxon>Pseudomonadati</taxon>
        <taxon>Pseudomonadota</taxon>
        <taxon>Gammaproteobacteria</taxon>
        <taxon>Vibrionales</taxon>
        <taxon>Vibrionaceae</taxon>
        <taxon>Vibrio</taxon>
    </lineage>
</organism>
<evidence type="ECO:0000313" key="1">
    <source>
        <dbReference type="EMBL" id="KDN30524.1"/>
    </source>
</evidence>
<dbReference type="STRING" id="212667.VFDL14_07315"/>
<reference evidence="1 2" key="1">
    <citation type="submission" date="2014-02" db="EMBL/GenBank/DDBJ databases">
        <title>Vibrio fortis Dalian14 Genome Sequencing.</title>
        <authorList>
            <person name="Wang Y."/>
            <person name="Song L."/>
            <person name="Liu G."/>
            <person name="Ding J."/>
        </authorList>
    </citation>
    <scope>NUCLEOTIDE SEQUENCE [LARGE SCALE GENOMIC DNA]</scope>
    <source>
        <strain evidence="1 2">Dalian14</strain>
    </source>
</reference>
<dbReference type="RefSeq" id="WP_032549583.1">
    <property type="nucleotide sequence ID" value="NZ_JFFR01000002.1"/>
</dbReference>
<protein>
    <submittedName>
        <fullName evidence="1">Uncharacterized protein</fullName>
    </submittedName>
</protein>
<dbReference type="AlphaFoldDB" id="A0A066V1X9"/>
<dbReference type="Gene3D" id="2.40.360.20">
    <property type="match status" value="1"/>
</dbReference>
<keyword evidence="2" id="KW-1185">Reference proteome</keyword>
<proteinExistence type="predicted"/>
<comment type="caution">
    <text evidence="1">The sequence shown here is derived from an EMBL/GenBank/DDBJ whole genome shotgun (WGS) entry which is preliminary data.</text>
</comment>
<sequence length="415" mass="45817">MNNHNWMMVSLCLIGLTACGGEGSSSPSTPVSSAISTNQYLPAQNGATWTYSDDNTGQSYKVTSSPVTVNTDGSETFSLNWPHSGFKQSFEYKDQRLYLDGLTFNPVMVNGTRYTAQFDISEAPFLLLPAYAELGERSDAGYSEATTTITPDPGPAFTSVLPIWKNHGIETVVTQHGSYEAVHIEFVLAFDVTVYSPTYGAISLDQISLRQELWFTPSIGIIKIKDTSASVTNPTELTLDGFNRFRDEQDEITATLPAAIEIDEQSPWKNLHSAFGVDAFYGTWQENANTCSPAPTDDSRYQLTLSEQSYILTKVTYQNGDCGVEGTNVFKTESVKSGGYKFIDDGQQSDSVSLKLSVQSETLREQLPDSPWGDYYDGTSGVEEIISLKKTADDQLKFEIYDWGSMHNHTLNYTP</sequence>